<evidence type="ECO:0008006" key="3">
    <source>
        <dbReference type="Google" id="ProtNLM"/>
    </source>
</evidence>
<organism evidence="1 2">
    <name type="scientific">Saccharopolyspora rosea</name>
    <dbReference type="NCBI Taxonomy" id="524884"/>
    <lineage>
        <taxon>Bacteria</taxon>
        <taxon>Bacillati</taxon>
        <taxon>Actinomycetota</taxon>
        <taxon>Actinomycetes</taxon>
        <taxon>Pseudonocardiales</taxon>
        <taxon>Pseudonocardiaceae</taxon>
        <taxon>Saccharopolyspora</taxon>
    </lineage>
</organism>
<keyword evidence="2" id="KW-1185">Reference proteome</keyword>
<dbReference type="RefSeq" id="WP_263251954.1">
    <property type="nucleotide sequence ID" value="NZ_BAABLT010000052.1"/>
</dbReference>
<dbReference type="InterPro" id="IPR052030">
    <property type="entry name" value="Peptidase_M20/M20A_hydrolases"/>
</dbReference>
<comment type="caution">
    <text evidence="1">The sequence shown here is derived from an EMBL/GenBank/DDBJ whole genome shotgun (WGS) entry which is preliminary data.</text>
</comment>
<name>A0ABW3FT90_9PSEU</name>
<dbReference type="PANTHER" id="PTHR30575">
    <property type="entry name" value="PEPTIDASE M20"/>
    <property type="match status" value="1"/>
</dbReference>
<gene>
    <name evidence="1" type="ORF">ACFQ16_09260</name>
</gene>
<dbReference type="Proteomes" id="UP001597018">
    <property type="component" value="Unassembled WGS sequence"/>
</dbReference>
<dbReference type="Gene3D" id="3.40.630.10">
    <property type="entry name" value="Zn peptidases"/>
    <property type="match status" value="1"/>
</dbReference>
<proteinExistence type="predicted"/>
<dbReference type="PANTHER" id="PTHR30575:SF3">
    <property type="entry name" value="PEPTIDASE M20 DIMERISATION DOMAIN-CONTAINING PROTEIN"/>
    <property type="match status" value="1"/>
</dbReference>
<dbReference type="EMBL" id="JBHTIW010000004">
    <property type="protein sequence ID" value="MFD0919931.1"/>
    <property type="molecule type" value="Genomic_DNA"/>
</dbReference>
<sequence length="520" mass="56460">MTDVVRDAHQRVRAAMPELLDWHSTIWNLAEPAWREYESADWYVRRLRAEGFEVEAGSGGMPTAFCAEWRNGPGPTVLTYAEYDAVPGNCQAADVRPGSRPGLSRFAPGHTDPHSALGIATLGALLATKAVMQRHGIGGTLRYTGEPAEKVQGSKVVHGLRGYYDGVDAIVSFHPHYLLPLCNTVRWDTHCGAYYSRVYTFTCADPQLWGSAGGESPIPASHSAARAPGANAALVAMYQLTKNSQDAMAPAFGGWSLSEAVLSAGHATADNLPAPLAQIQYSWRCPDLATAEQVLRVLDANARAAASAAHCALSTRWVARNRPGLANHAMAEAGWRNLRRTGAPRFGPEAVERARAIQATLGRTPDERPFQAECERLIDPREAERLLRRVIPPEQRNWTSDDYVEMTRYAPTARLYVARPALAAGGEPLPPWVMNALGGMPATIGPTIDVAARAVAGSLLDLLCDREVLAAARAEFERRTAEDPAPPLLPADFHPPIDLPWPEYVTTARGRDWCVPAGDF</sequence>
<protein>
    <recommendedName>
        <fullName evidence="3">Aminobenzoyl-glutamate utilization protein B</fullName>
    </recommendedName>
</protein>
<accession>A0ABW3FT90</accession>
<dbReference type="SUPFAM" id="SSF53187">
    <property type="entry name" value="Zn-dependent exopeptidases"/>
    <property type="match status" value="1"/>
</dbReference>
<evidence type="ECO:0000313" key="1">
    <source>
        <dbReference type="EMBL" id="MFD0919931.1"/>
    </source>
</evidence>
<evidence type="ECO:0000313" key="2">
    <source>
        <dbReference type="Proteomes" id="UP001597018"/>
    </source>
</evidence>
<reference evidence="2" key="1">
    <citation type="journal article" date="2019" name="Int. J. Syst. Evol. Microbiol.">
        <title>The Global Catalogue of Microorganisms (GCM) 10K type strain sequencing project: providing services to taxonomists for standard genome sequencing and annotation.</title>
        <authorList>
            <consortium name="The Broad Institute Genomics Platform"/>
            <consortium name="The Broad Institute Genome Sequencing Center for Infectious Disease"/>
            <person name="Wu L."/>
            <person name="Ma J."/>
        </authorList>
    </citation>
    <scope>NUCLEOTIDE SEQUENCE [LARGE SCALE GENOMIC DNA]</scope>
    <source>
        <strain evidence="2">CCUG 56401</strain>
    </source>
</reference>